<dbReference type="EMBL" id="JAERRF010000013">
    <property type="protein sequence ID" value="MBL1099417.1"/>
    <property type="molecule type" value="Genomic_DNA"/>
</dbReference>
<name>A0ABS1NH29_9ACTN</name>
<evidence type="ECO:0008006" key="3">
    <source>
        <dbReference type="Google" id="ProtNLM"/>
    </source>
</evidence>
<dbReference type="RefSeq" id="WP_201876832.1">
    <property type="nucleotide sequence ID" value="NZ_JAERRF010000013.1"/>
</dbReference>
<gene>
    <name evidence="1" type="ORF">JK363_22655</name>
</gene>
<protein>
    <recommendedName>
        <fullName evidence="3">LLM class flavin-dependent oxidoreductase</fullName>
    </recommendedName>
</protein>
<comment type="caution">
    <text evidence="1">The sequence shown here is derived from an EMBL/GenBank/DDBJ whole genome shotgun (WGS) entry which is preliminary data.</text>
</comment>
<keyword evidence="2" id="KW-1185">Reference proteome</keyword>
<evidence type="ECO:0000313" key="2">
    <source>
        <dbReference type="Proteomes" id="UP000634229"/>
    </source>
</evidence>
<evidence type="ECO:0000313" key="1">
    <source>
        <dbReference type="EMBL" id="MBL1099417.1"/>
    </source>
</evidence>
<dbReference type="Gene3D" id="3.20.20.30">
    <property type="entry name" value="Luciferase-like domain"/>
    <property type="match status" value="1"/>
</dbReference>
<proteinExistence type="predicted"/>
<sequence>MFQPVPERPVPFLVGGNSPAAPRRAAELGDWWQGVMLTPETFAGHRARLDELSGGRPVNAGARIAWDGEGRDADEAGAKVGAWRAVGAGRLAVSSGELGEVARRMRVLAGAVGLSAPAARS</sequence>
<dbReference type="SUPFAM" id="SSF51679">
    <property type="entry name" value="Bacterial luciferase-like"/>
    <property type="match status" value="1"/>
</dbReference>
<dbReference type="InterPro" id="IPR036661">
    <property type="entry name" value="Luciferase-like_sf"/>
</dbReference>
<dbReference type="Proteomes" id="UP000634229">
    <property type="component" value="Unassembled WGS sequence"/>
</dbReference>
<reference evidence="1 2" key="1">
    <citation type="submission" date="2021-01" db="EMBL/GenBank/DDBJ databases">
        <title>WGS of actinomycetes isolated from Thailand.</title>
        <authorList>
            <person name="Thawai C."/>
        </authorList>
    </citation>
    <scope>NUCLEOTIDE SEQUENCE [LARGE SCALE GENOMIC DNA]</scope>
    <source>
        <strain evidence="1 2">CA1R205</strain>
    </source>
</reference>
<organism evidence="1 2">
    <name type="scientific">Streptomyces coffeae</name>
    <dbReference type="NCBI Taxonomy" id="621382"/>
    <lineage>
        <taxon>Bacteria</taxon>
        <taxon>Bacillati</taxon>
        <taxon>Actinomycetota</taxon>
        <taxon>Actinomycetes</taxon>
        <taxon>Kitasatosporales</taxon>
        <taxon>Streptomycetaceae</taxon>
        <taxon>Streptomyces</taxon>
    </lineage>
</organism>
<accession>A0ABS1NH29</accession>